<proteinExistence type="predicted"/>
<feature type="region of interest" description="Disordered" evidence="1">
    <location>
        <begin position="41"/>
        <end position="64"/>
    </location>
</feature>
<dbReference type="Proteomes" id="UP000275408">
    <property type="component" value="Unassembled WGS sequence"/>
</dbReference>
<reference evidence="2 3" key="1">
    <citation type="journal article" date="2018" name="Sci. Rep.">
        <title>Comparative analysis of the Pocillopora damicornis genome highlights role of immune system in coral evolution.</title>
        <authorList>
            <person name="Cunning R."/>
            <person name="Bay R.A."/>
            <person name="Gillette P."/>
            <person name="Baker A.C."/>
            <person name="Traylor-Knowles N."/>
        </authorList>
    </citation>
    <scope>NUCLEOTIDE SEQUENCE [LARGE SCALE GENOMIC DNA]</scope>
    <source>
        <strain evidence="2">RSMAS</strain>
        <tissue evidence="2">Whole animal</tissue>
    </source>
</reference>
<organism evidence="2 3">
    <name type="scientific">Pocillopora damicornis</name>
    <name type="common">Cauliflower coral</name>
    <name type="synonym">Millepora damicornis</name>
    <dbReference type="NCBI Taxonomy" id="46731"/>
    <lineage>
        <taxon>Eukaryota</taxon>
        <taxon>Metazoa</taxon>
        <taxon>Cnidaria</taxon>
        <taxon>Anthozoa</taxon>
        <taxon>Hexacorallia</taxon>
        <taxon>Scleractinia</taxon>
        <taxon>Astrocoeniina</taxon>
        <taxon>Pocilloporidae</taxon>
        <taxon>Pocillopora</taxon>
    </lineage>
</organism>
<gene>
    <name evidence="2" type="ORF">pdam_00006978</name>
</gene>
<dbReference type="EMBL" id="RCHS01000654">
    <property type="protein sequence ID" value="RMX57425.1"/>
    <property type="molecule type" value="Genomic_DNA"/>
</dbReference>
<evidence type="ECO:0000313" key="3">
    <source>
        <dbReference type="Proteomes" id="UP000275408"/>
    </source>
</evidence>
<name>A0A3M6UUW1_POCDA</name>
<accession>A0A3M6UUW1</accession>
<dbReference type="AlphaFoldDB" id="A0A3M6UUW1"/>
<protein>
    <submittedName>
        <fullName evidence="2">Uncharacterized protein</fullName>
    </submittedName>
</protein>
<comment type="caution">
    <text evidence="2">The sequence shown here is derived from an EMBL/GenBank/DDBJ whole genome shotgun (WGS) entry which is preliminary data.</text>
</comment>
<sequence>MSSAIDALKRLGAKNAVQVQLRESLALAARYAGDTKPSWITQKHASRGKGPSKLRQLLPFMPPQ</sequence>
<keyword evidence="3" id="KW-1185">Reference proteome</keyword>
<evidence type="ECO:0000313" key="2">
    <source>
        <dbReference type="EMBL" id="RMX57425.1"/>
    </source>
</evidence>
<evidence type="ECO:0000256" key="1">
    <source>
        <dbReference type="SAM" id="MobiDB-lite"/>
    </source>
</evidence>